<evidence type="ECO:0000256" key="7">
    <source>
        <dbReference type="ARBA" id="ARBA00023014"/>
    </source>
</evidence>
<evidence type="ECO:0000256" key="5">
    <source>
        <dbReference type="ARBA" id="ARBA00022723"/>
    </source>
</evidence>
<dbReference type="CDD" id="cd01335">
    <property type="entry name" value="Radical_SAM"/>
    <property type="match status" value="1"/>
</dbReference>
<keyword evidence="5" id="KW-0479">Metal-binding</keyword>
<keyword evidence="7" id="KW-0411">Iron-sulfur</keyword>
<evidence type="ECO:0000256" key="6">
    <source>
        <dbReference type="ARBA" id="ARBA00023004"/>
    </source>
</evidence>
<feature type="domain" description="Radical SAM core" evidence="9">
    <location>
        <begin position="190"/>
        <end position="415"/>
    </location>
</feature>
<dbReference type="InterPro" id="IPR006158">
    <property type="entry name" value="Cobalamin-bd"/>
</dbReference>
<evidence type="ECO:0000256" key="2">
    <source>
        <dbReference type="ARBA" id="ARBA00022603"/>
    </source>
</evidence>
<evidence type="ECO:0000256" key="3">
    <source>
        <dbReference type="ARBA" id="ARBA00022679"/>
    </source>
</evidence>
<dbReference type="InterPro" id="IPR034466">
    <property type="entry name" value="Methyltransferase_Class_B"/>
</dbReference>
<dbReference type="Pfam" id="PF04055">
    <property type="entry name" value="Radical_SAM"/>
    <property type="match status" value="1"/>
</dbReference>
<evidence type="ECO:0000313" key="11">
    <source>
        <dbReference type="Proteomes" id="UP000817854"/>
    </source>
</evidence>
<sequence length="458" mass="53207">MSVLFTHAYYLSDDPKEQKIMKPYPPLGLLYVSAYLVNKNIPNDVFDSTFSNQEAQLQFILDKKPKVICIYTNLMTKIEVIKLIKILRTEKFNYPKIVLGGPDVSYNIENYLKARADFLVIGEGEETTFELYNAILSNQNYNEINGIAFVENEKVVQTKTRTKFKELDELPFPNREAISMQKYLDTWKNNHGQSSMTISTQRGCPYTCKWCSTAVYGQSYRRRPAEQVAAEMKMLKEKYQPDAIWFVDDVFTVSHKWLLAFREEVLKQEAIIPFECITRAERLNDEILTLLKEIGCFRIWIGAESGSQRIIDLMDRRVDVTVVKEAIQKTNQLGIETGTFIMLGYPGETEEDITETIQYLKEANPTHYTITIAYPIKGTSLYTEIEDKITRAPDWETSTDREIDFKRTYSRKYYDYAVSKVVNEVEYYKKKSTNITQALKHKTKAILVSGLMIYHKLL</sequence>
<reference evidence="10" key="1">
    <citation type="submission" date="2019-05" db="EMBL/GenBank/DDBJ databases">
        <authorList>
            <person name="Lianzixin W."/>
        </authorList>
    </citation>
    <scope>NUCLEOTIDE SEQUENCE</scope>
    <source>
        <strain evidence="10">EC11</strain>
    </source>
</reference>
<proteinExistence type="predicted"/>
<gene>
    <name evidence="10" type="ORF">FIA58_017330</name>
</gene>
<protein>
    <submittedName>
        <fullName evidence="10">B12-binding domain-containing radical SAM protein</fullName>
    </submittedName>
</protein>
<dbReference type="RefSeq" id="WP_140963961.1">
    <property type="nucleotide sequence ID" value="NZ_VEVQ02000014.1"/>
</dbReference>
<dbReference type="SFLD" id="SFLDG01123">
    <property type="entry name" value="methyltransferase_(Class_B)"/>
    <property type="match status" value="1"/>
</dbReference>
<reference evidence="10" key="2">
    <citation type="submission" date="2020-02" db="EMBL/GenBank/DDBJ databases">
        <title>Flavobacterium profundi sp. nov., isolated from a deep-sea seamount.</title>
        <authorList>
            <person name="Zhang D.-C."/>
        </authorList>
    </citation>
    <scope>NUCLEOTIDE SEQUENCE</scope>
    <source>
        <strain evidence="10">EC11</strain>
    </source>
</reference>
<dbReference type="InterPro" id="IPR058240">
    <property type="entry name" value="rSAM_sf"/>
</dbReference>
<dbReference type="PROSITE" id="PS51918">
    <property type="entry name" value="RADICAL_SAM"/>
    <property type="match status" value="1"/>
</dbReference>
<dbReference type="Gene3D" id="3.80.30.20">
    <property type="entry name" value="tm_1862 like domain"/>
    <property type="match status" value="1"/>
</dbReference>
<dbReference type="CDD" id="cd02068">
    <property type="entry name" value="radical_SAM_B12_BD"/>
    <property type="match status" value="1"/>
</dbReference>
<evidence type="ECO:0000259" key="8">
    <source>
        <dbReference type="PROSITE" id="PS51332"/>
    </source>
</evidence>
<keyword evidence="11" id="KW-1185">Reference proteome</keyword>
<dbReference type="EMBL" id="VEVQ02000014">
    <property type="protein sequence ID" value="NHN27445.1"/>
    <property type="molecule type" value="Genomic_DNA"/>
</dbReference>
<dbReference type="PANTHER" id="PTHR43409">
    <property type="entry name" value="ANAEROBIC MAGNESIUM-PROTOPORPHYRIN IX MONOMETHYL ESTER CYCLASE-RELATED"/>
    <property type="match status" value="1"/>
</dbReference>
<keyword evidence="4" id="KW-0949">S-adenosyl-L-methionine</keyword>
<dbReference type="SMART" id="SM00729">
    <property type="entry name" value="Elp3"/>
    <property type="match status" value="1"/>
</dbReference>
<dbReference type="InterPro" id="IPR007197">
    <property type="entry name" value="rSAM"/>
</dbReference>
<dbReference type="PROSITE" id="PS51332">
    <property type="entry name" value="B12_BINDING"/>
    <property type="match status" value="1"/>
</dbReference>
<evidence type="ECO:0000256" key="4">
    <source>
        <dbReference type="ARBA" id="ARBA00022691"/>
    </source>
</evidence>
<comment type="caution">
    <text evidence="10">The sequence shown here is derived from an EMBL/GenBank/DDBJ whole genome shotgun (WGS) entry which is preliminary data.</text>
</comment>
<dbReference type="Pfam" id="PF02310">
    <property type="entry name" value="B12-binding"/>
    <property type="match status" value="1"/>
</dbReference>
<keyword evidence="6" id="KW-0408">Iron</keyword>
<dbReference type="Gene3D" id="3.40.50.280">
    <property type="entry name" value="Cobalamin-binding domain"/>
    <property type="match status" value="1"/>
</dbReference>
<keyword evidence="3" id="KW-0808">Transferase</keyword>
<dbReference type="PANTHER" id="PTHR43409:SF7">
    <property type="entry name" value="BLL1977 PROTEIN"/>
    <property type="match status" value="1"/>
</dbReference>
<dbReference type="InterPro" id="IPR051198">
    <property type="entry name" value="BchE-like"/>
</dbReference>
<dbReference type="InterPro" id="IPR006638">
    <property type="entry name" value="Elp3/MiaA/NifB-like_rSAM"/>
</dbReference>
<dbReference type="InterPro" id="IPR023404">
    <property type="entry name" value="rSAM_horseshoe"/>
</dbReference>
<dbReference type="SUPFAM" id="SSF102114">
    <property type="entry name" value="Radical SAM enzymes"/>
    <property type="match status" value="1"/>
</dbReference>
<comment type="cofactor">
    <cofactor evidence="1">
        <name>[4Fe-4S] cluster</name>
        <dbReference type="ChEBI" id="CHEBI:49883"/>
    </cofactor>
</comment>
<keyword evidence="2" id="KW-0489">Methyltransferase</keyword>
<feature type="domain" description="B12-binding" evidence="8">
    <location>
        <begin position="12"/>
        <end position="142"/>
    </location>
</feature>
<dbReference type="Proteomes" id="UP000817854">
    <property type="component" value="Unassembled WGS sequence"/>
</dbReference>
<evidence type="ECO:0000313" key="10">
    <source>
        <dbReference type="EMBL" id="NHN27445.1"/>
    </source>
</evidence>
<evidence type="ECO:0000259" key="9">
    <source>
        <dbReference type="PROSITE" id="PS51918"/>
    </source>
</evidence>
<evidence type="ECO:0000256" key="1">
    <source>
        <dbReference type="ARBA" id="ARBA00001966"/>
    </source>
</evidence>
<name>A0ABX0IW75_9FLAO</name>
<accession>A0ABX0IW75</accession>
<organism evidence="10 11">
    <name type="scientific">Flavobacterium jejuense</name>
    <dbReference type="NCBI Taxonomy" id="1544455"/>
    <lineage>
        <taxon>Bacteria</taxon>
        <taxon>Pseudomonadati</taxon>
        <taxon>Bacteroidota</taxon>
        <taxon>Flavobacteriia</taxon>
        <taxon>Flavobacteriales</taxon>
        <taxon>Flavobacteriaceae</taxon>
        <taxon>Flavobacterium</taxon>
    </lineage>
</organism>
<dbReference type="SFLD" id="SFLDG01082">
    <property type="entry name" value="B12-binding_domain_containing"/>
    <property type="match status" value="1"/>
</dbReference>
<dbReference type="SFLD" id="SFLDS00029">
    <property type="entry name" value="Radical_SAM"/>
    <property type="match status" value="1"/>
</dbReference>